<keyword evidence="1 2" id="KW-0808">Transferase</keyword>
<dbReference type="Proteomes" id="UP000186019">
    <property type="component" value="Unassembled WGS sequence"/>
</dbReference>
<protein>
    <submittedName>
        <fullName evidence="2">CoA:oxalate CoA-transferase</fullName>
    </submittedName>
</protein>
<dbReference type="InterPro" id="IPR003673">
    <property type="entry name" value="CoA-Trfase_fam_III"/>
</dbReference>
<dbReference type="InterPro" id="IPR023606">
    <property type="entry name" value="CoA-Trfase_III_dom_1_sf"/>
</dbReference>
<evidence type="ECO:0000313" key="3">
    <source>
        <dbReference type="Proteomes" id="UP000186019"/>
    </source>
</evidence>
<dbReference type="AlphaFoldDB" id="A0A1N7FT33"/>
<dbReference type="EMBL" id="FTNV01000001">
    <property type="protein sequence ID" value="SIS03480.1"/>
    <property type="molecule type" value="Genomic_DNA"/>
</dbReference>
<organism evidence="2 3">
    <name type="scientific">Roseovarius nanhaiticus</name>
    <dbReference type="NCBI Taxonomy" id="573024"/>
    <lineage>
        <taxon>Bacteria</taxon>
        <taxon>Pseudomonadati</taxon>
        <taxon>Pseudomonadota</taxon>
        <taxon>Alphaproteobacteria</taxon>
        <taxon>Rhodobacterales</taxon>
        <taxon>Roseobacteraceae</taxon>
        <taxon>Roseovarius</taxon>
    </lineage>
</organism>
<dbReference type="GO" id="GO:0008410">
    <property type="term" value="F:CoA-transferase activity"/>
    <property type="evidence" value="ECO:0007669"/>
    <property type="project" value="TreeGrafter"/>
</dbReference>
<evidence type="ECO:0000313" key="2">
    <source>
        <dbReference type="EMBL" id="SIS03480.1"/>
    </source>
</evidence>
<dbReference type="InterPro" id="IPR044855">
    <property type="entry name" value="CoA-Trfase_III_dom3_sf"/>
</dbReference>
<dbReference type="PANTHER" id="PTHR48207">
    <property type="entry name" value="SUCCINATE--HYDROXYMETHYLGLUTARATE COA-TRANSFERASE"/>
    <property type="match status" value="1"/>
</dbReference>
<dbReference type="RefSeq" id="WP_076532069.1">
    <property type="nucleotide sequence ID" value="NZ_FOAC01000001.1"/>
</dbReference>
<dbReference type="PANTHER" id="PTHR48207:SF3">
    <property type="entry name" value="SUCCINATE--HYDROXYMETHYLGLUTARATE COA-TRANSFERASE"/>
    <property type="match status" value="1"/>
</dbReference>
<dbReference type="Gene3D" id="3.40.50.10540">
    <property type="entry name" value="Crotonobetainyl-coa:carnitine coa-transferase, domain 1"/>
    <property type="match status" value="1"/>
</dbReference>
<reference evidence="2 3" key="1">
    <citation type="submission" date="2017-01" db="EMBL/GenBank/DDBJ databases">
        <authorList>
            <person name="Mah S.A."/>
            <person name="Swanson W.J."/>
            <person name="Moy G.W."/>
            <person name="Vacquier V.D."/>
        </authorList>
    </citation>
    <scope>NUCLEOTIDE SEQUENCE [LARGE SCALE GENOMIC DNA]</scope>
    <source>
        <strain evidence="2 3">DSM 29590</strain>
    </source>
</reference>
<accession>A0A1N7FT33</accession>
<dbReference type="STRING" id="573024.SAMN05216208_0789"/>
<keyword evidence="3" id="KW-1185">Reference proteome</keyword>
<proteinExistence type="predicted"/>
<dbReference type="Pfam" id="PF02515">
    <property type="entry name" value="CoA_transf_3"/>
    <property type="match status" value="1"/>
</dbReference>
<dbReference type="Gene3D" id="3.30.1540.10">
    <property type="entry name" value="formyl-coa transferase, domain 3"/>
    <property type="match status" value="1"/>
</dbReference>
<name>A0A1N7FT33_9RHOB</name>
<gene>
    <name evidence="2" type="ORF">SAMN05421666_1347</name>
</gene>
<dbReference type="SUPFAM" id="SSF89796">
    <property type="entry name" value="CoA-transferase family III (CaiB/BaiF)"/>
    <property type="match status" value="1"/>
</dbReference>
<evidence type="ECO:0000256" key="1">
    <source>
        <dbReference type="ARBA" id="ARBA00022679"/>
    </source>
</evidence>
<dbReference type="InterPro" id="IPR050483">
    <property type="entry name" value="CoA-transferase_III_domain"/>
</dbReference>
<dbReference type="OrthoDB" id="7208981at2"/>
<sequence>MDANATPSAAGPLAGVRVLDFTRVLAGPYCTAMMADLGAEVIKIETAHGDDYRHIGPFREGESLLFQTVNRGKRSIVLDLKSEEGIRTVRALLRESDVLVENFRPGVMDKLGLGAEAVMAEHPALVYVSVSGFGQTGPNAKKPAYDIIIQAMSGLMDATGEPGGQPTMVGEALADVAGGLFAAWGTMVALFDRSRTGKGRHVDVGLFDALTSMMPVLACRTLMGGETPTRTGNRHPLSAPFGTYLAQDGHFAVAVLNDRLFATFCEVIGKPELASEAQFATDTLRRTNEPALAEHIEAWAALHPTSEIVRLLSDAGIPAAEIQSVAEAWNSPQAQDRGLASDVEHPVLGTLRVPEQPVHFSGAPRANRTAAPALNADAADILASIATGDTA</sequence>